<sequence length="161" mass="17915">MDRLLISMLICLVLVGCQSTSDKVLPLPQICVVKQGDVRPDFTDSLMGELKSRQIIVTPVSEEVGCEWLLTYGASWAWPHSAYMQSAQLTFSRRHLTLSQQAYPSAGGALFAQPGDWISAWIESGICENPEYLSAIEKAVISRPWFDLLPRESLPCPAHHL</sequence>
<protein>
    <recommendedName>
        <fullName evidence="3">Lipoprotein</fullName>
    </recommendedName>
</protein>
<reference evidence="1 2" key="1">
    <citation type="submission" date="2022-01" db="EMBL/GenBank/DDBJ databases">
        <title>Whole genome-based taxonomy of the Shewanellaceae.</title>
        <authorList>
            <person name="Martin-Rodriguez A.J."/>
        </authorList>
    </citation>
    <scope>NUCLEOTIDE SEQUENCE [LARGE SCALE GENOMIC DNA]</scope>
    <source>
        <strain evidence="1 2">DSM 21332</strain>
    </source>
</reference>
<dbReference type="PROSITE" id="PS51257">
    <property type="entry name" value="PROKAR_LIPOPROTEIN"/>
    <property type="match status" value="1"/>
</dbReference>
<gene>
    <name evidence="1" type="ORF">L2725_00075</name>
</gene>
<proteinExistence type="predicted"/>
<accession>A0ABT0N311</accession>
<evidence type="ECO:0000313" key="1">
    <source>
        <dbReference type="EMBL" id="MCL2912187.1"/>
    </source>
</evidence>
<evidence type="ECO:0000313" key="2">
    <source>
        <dbReference type="Proteomes" id="UP001202831"/>
    </source>
</evidence>
<dbReference type="Proteomes" id="UP001202831">
    <property type="component" value="Unassembled WGS sequence"/>
</dbReference>
<name>A0ABT0N311_9GAMM</name>
<organism evidence="1 2">
    <name type="scientific">Shewanella corallii</name>
    <dbReference type="NCBI Taxonomy" id="560080"/>
    <lineage>
        <taxon>Bacteria</taxon>
        <taxon>Pseudomonadati</taxon>
        <taxon>Pseudomonadota</taxon>
        <taxon>Gammaproteobacteria</taxon>
        <taxon>Alteromonadales</taxon>
        <taxon>Shewanellaceae</taxon>
        <taxon>Shewanella</taxon>
    </lineage>
</organism>
<keyword evidence="2" id="KW-1185">Reference proteome</keyword>
<comment type="caution">
    <text evidence="1">The sequence shown here is derived from an EMBL/GenBank/DDBJ whole genome shotgun (WGS) entry which is preliminary data.</text>
</comment>
<dbReference type="EMBL" id="JAKIKT010000001">
    <property type="protein sequence ID" value="MCL2912187.1"/>
    <property type="molecule type" value="Genomic_DNA"/>
</dbReference>
<dbReference type="RefSeq" id="WP_249246982.1">
    <property type="nucleotide sequence ID" value="NZ_JAKIKT010000001.1"/>
</dbReference>
<evidence type="ECO:0008006" key="3">
    <source>
        <dbReference type="Google" id="ProtNLM"/>
    </source>
</evidence>